<feature type="compositionally biased region" description="Low complexity" evidence="1">
    <location>
        <begin position="135"/>
        <end position="148"/>
    </location>
</feature>
<feature type="region of interest" description="Disordered" evidence="1">
    <location>
        <begin position="16"/>
        <end position="150"/>
    </location>
</feature>
<comment type="caution">
    <text evidence="5">The sequence shown here is derived from an EMBL/GenBank/DDBJ whole genome shotgun (WGS) entry which is preliminary data.</text>
</comment>
<dbReference type="AlphaFoldDB" id="A0A6P2C3I7"/>
<dbReference type="OrthoDB" id="227636at2"/>
<evidence type="ECO:0000259" key="2">
    <source>
        <dbReference type="Pfam" id="PF05099"/>
    </source>
</evidence>
<evidence type="ECO:0000313" key="6">
    <source>
        <dbReference type="Proteomes" id="UP000460272"/>
    </source>
</evidence>
<dbReference type="Pfam" id="PF13208">
    <property type="entry name" value="TerB_N"/>
    <property type="match status" value="1"/>
</dbReference>
<dbReference type="InterPro" id="IPR025266">
    <property type="entry name" value="TerB_N"/>
</dbReference>
<evidence type="ECO:0000313" key="5">
    <source>
        <dbReference type="EMBL" id="TVZ05055.1"/>
    </source>
</evidence>
<keyword evidence="6" id="KW-1185">Reference proteome</keyword>
<dbReference type="Gene3D" id="1.10.3680.10">
    <property type="entry name" value="TerB-like"/>
    <property type="match status" value="1"/>
</dbReference>
<dbReference type="Pfam" id="PF15615">
    <property type="entry name" value="TerB_C"/>
    <property type="match status" value="1"/>
</dbReference>
<dbReference type="InterPro" id="IPR029024">
    <property type="entry name" value="TerB-like"/>
</dbReference>
<dbReference type="InterPro" id="IPR007791">
    <property type="entry name" value="DjlA_N"/>
</dbReference>
<organism evidence="5 6">
    <name type="scientific">Trebonia kvetii</name>
    <dbReference type="NCBI Taxonomy" id="2480626"/>
    <lineage>
        <taxon>Bacteria</taxon>
        <taxon>Bacillati</taxon>
        <taxon>Actinomycetota</taxon>
        <taxon>Actinomycetes</taxon>
        <taxon>Streptosporangiales</taxon>
        <taxon>Treboniaceae</taxon>
        <taxon>Trebonia</taxon>
    </lineage>
</organism>
<accession>A0A6P2C3I7</accession>
<evidence type="ECO:0000256" key="1">
    <source>
        <dbReference type="SAM" id="MobiDB-lite"/>
    </source>
</evidence>
<feature type="region of interest" description="Disordered" evidence="1">
    <location>
        <begin position="675"/>
        <end position="695"/>
    </location>
</feature>
<feature type="domain" description="TerB-C" evidence="4">
    <location>
        <begin position="710"/>
        <end position="841"/>
    </location>
</feature>
<dbReference type="Proteomes" id="UP000460272">
    <property type="component" value="Unassembled WGS sequence"/>
</dbReference>
<feature type="compositionally biased region" description="Low complexity" evidence="1">
    <location>
        <begin position="39"/>
        <end position="48"/>
    </location>
</feature>
<dbReference type="InterPro" id="IPR028932">
    <property type="entry name" value="TerB-C"/>
</dbReference>
<dbReference type="Pfam" id="PF05099">
    <property type="entry name" value="TerB"/>
    <property type="match status" value="1"/>
</dbReference>
<dbReference type="CDD" id="cd07176">
    <property type="entry name" value="terB"/>
    <property type="match status" value="1"/>
</dbReference>
<evidence type="ECO:0000259" key="3">
    <source>
        <dbReference type="Pfam" id="PF13208"/>
    </source>
</evidence>
<proteinExistence type="predicted"/>
<dbReference type="SUPFAM" id="SSF158682">
    <property type="entry name" value="TerB-like"/>
    <property type="match status" value="1"/>
</dbReference>
<name>A0A6P2C3I7_9ACTN</name>
<gene>
    <name evidence="5" type="ORF">EAS64_10565</name>
</gene>
<feature type="domain" description="Co-chaperone DjlA N-terminal" evidence="2">
    <location>
        <begin position="566"/>
        <end position="671"/>
    </location>
</feature>
<sequence length="843" mass="88590">MLAGFTAWFRRWIRPRRGNSYPGARNASAPHPYPPPHHPGQLPAPGQQVPVPGHRSQRGGSHAAHRRGAPGPGVTPWPPSAAPAPWPAPGRPGPAAPGVVPRFTPAQPSGWPPADRTQAAAPRSHRPAAPPAPAPRAAAQPAEPGDAAWMPAGQAAHAGGYTIHGGLVYSGCGLAAEKGGMPEPALIDPRLPVDTRNPDYAGTKMGYWPSYASIPPDCRAAYLHWLLDGRRAPGAYIGYVFLYFYGLERRLLVDSQQSPAARAEHPVLVREVERLLRIYGSNGSFSGYASSLLRFLSLDGGHRRYLSAPPQQQEGWELPFELRLGLGQLAADGRPVPAGWALAWIRQHPAAWLRTPAARCPDEFDELFTRRYRERFGDGMMLERGGPLLPAEYRPASPGITSRDRPAGLRVPDAGNAEAPLGELREVASAVCTELDAYSRYLGRHPDAAGTAGALALLPAGLERPASAASQALAAWARSRLDHEDQATVPAADLLAHWSAASAGGGSPKAEAELLARALERSGVGMEPDVRFGGQAPAAGTRVVLFRRAAEITAVPGAGYAAAATLIELSAAVALADGRLADAERTVIAQRVMSRPGLGEDERRRLHAHFTRVIVDPPAPAALRKHVTLLPADLRQEAGDLLLAVALADGSIDRAEVTRVNRYFDALGLDRPGLASGPQAAGNGGLTPVRTAGAPSPGYAIPRPPQQDKPVSAGVALDPEVIKAKLAETEQAASILAGIFTGEDTSSFTALPATAAPGSPSPQAGGLLPPALDAAHRSFLARLAERPSWRRSEVASIAAGLGLMPDGALEVVNEAAFELAGDPATEGSDPIEVNTDVAKEILR</sequence>
<protein>
    <recommendedName>
        <fullName evidence="7">TerB N-terminal domain-containing protein</fullName>
    </recommendedName>
</protein>
<evidence type="ECO:0008006" key="7">
    <source>
        <dbReference type="Google" id="ProtNLM"/>
    </source>
</evidence>
<feature type="compositionally biased region" description="Pro residues" evidence="1">
    <location>
        <begin position="73"/>
        <end position="95"/>
    </location>
</feature>
<evidence type="ECO:0000259" key="4">
    <source>
        <dbReference type="Pfam" id="PF15615"/>
    </source>
</evidence>
<dbReference type="EMBL" id="RPFW01000002">
    <property type="protein sequence ID" value="TVZ05055.1"/>
    <property type="molecule type" value="Genomic_DNA"/>
</dbReference>
<reference evidence="5 6" key="1">
    <citation type="submission" date="2018-11" db="EMBL/GenBank/DDBJ databases">
        <title>Trebonia kvetii gen.nov., sp.nov., a novel acidophilic actinobacterium, and proposal of the new actinobacterial family Treboniaceae fam. nov.</title>
        <authorList>
            <person name="Rapoport D."/>
            <person name="Sagova-Mareckova M."/>
            <person name="Sedlacek I."/>
            <person name="Provaznik J."/>
            <person name="Kralova S."/>
            <person name="Pavlinic D."/>
            <person name="Benes V."/>
            <person name="Kopecky J."/>
        </authorList>
    </citation>
    <scope>NUCLEOTIDE SEQUENCE [LARGE SCALE GENOMIC DNA]</scope>
    <source>
        <strain evidence="5 6">15Tr583</strain>
    </source>
</reference>
<feature type="domain" description="TerB N-terminal" evidence="3">
    <location>
        <begin position="151"/>
        <end position="357"/>
    </location>
</feature>